<dbReference type="SMART" id="SM00490">
    <property type="entry name" value="HELICc"/>
    <property type="match status" value="1"/>
</dbReference>
<evidence type="ECO:0000256" key="6">
    <source>
        <dbReference type="ARBA" id="ARBA00022840"/>
    </source>
</evidence>
<feature type="region of interest" description="Disordered" evidence="8">
    <location>
        <begin position="1"/>
        <end position="78"/>
    </location>
</feature>
<dbReference type="Gene3D" id="3.40.50.300">
    <property type="entry name" value="P-loop containing nucleotide triphosphate hydrolases"/>
    <property type="match status" value="2"/>
</dbReference>
<dbReference type="SMART" id="SM00487">
    <property type="entry name" value="DEXDc"/>
    <property type="match status" value="1"/>
</dbReference>
<dbReference type="PROSITE" id="PS00690">
    <property type="entry name" value="DEAH_ATP_HELICASE"/>
    <property type="match status" value="1"/>
</dbReference>
<dbReference type="Pfam" id="PF07717">
    <property type="entry name" value="OB_NTP_bind"/>
    <property type="match status" value="1"/>
</dbReference>
<feature type="compositionally biased region" description="Acidic residues" evidence="8">
    <location>
        <begin position="308"/>
        <end position="329"/>
    </location>
</feature>
<keyword evidence="12" id="KW-1185">Reference proteome</keyword>
<comment type="similarity">
    <text evidence="1">Belongs to the DEAD box helicase family. DEAH subfamily.</text>
</comment>
<feature type="domain" description="Helicase ATP-binding" evidence="9">
    <location>
        <begin position="427"/>
        <end position="604"/>
    </location>
</feature>
<evidence type="ECO:0000313" key="11">
    <source>
        <dbReference type="EMBL" id="CUS10956.1"/>
    </source>
</evidence>
<dbReference type="EC" id="3.6.4.13" evidence="2"/>
<accession>A0A292PTU3</accession>
<evidence type="ECO:0000256" key="7">
    <source>
        <dbReference type="ARBA" id="ARBA00047984"/>
    </source>
</evidence>
<dbReference type="InterPro" id="IPR014001">
    <property type="entry name" value="Helicase_ATP-bd"/>
</dbReference>
<feature type="region of interest" description="Disordered" evidence="8">
    <location>
        <begin position="959"/>
        <end position="981"/>
    </location>
</feature>
<gene>
    <name evidence="11" type="ORF">GSTUAT00004987001</name>
</gene>
<evidence type="ECO:0000259" key="10">
    <source>
        <dbReference type="PROSITE" id="PS51194"/>
    </source>
</evidence>
<dbReference type="GO" id="GO:0016787">
    <property type="term" value="F:hydrolase activity"/>
    <property type="evidence" value="ECO:0007669"/>
    <property type="project" value="UniProtKB-KW"/>
</dbReference>
<dbReference type="SMART" id="SM00382">
    <property type="entry name" value="AAA"/>
    <property type="match status" value="1"/>
</dbReference>
<dbReference type="AlphaFoldDB" id="A0A292PTU3"/>
<reference evidence="11" key="1">
    <citation type="submission" date="2015-10" db="EMBL/GenBank/DDBJ databases">
        <authorList>
            <person name="Regsiter A."/>
            <person name="william w."/>
        </authorList>
    </citation>
    <scope>NUCLEOTIDE SEQUENCE</scope>
    <source>
        <strain evidence="11">Montdore</strain>
    </source>
</reference>
<feature type="compositionally biased region" description="Basic and acidic residues" evidence="8">
    <location>
        <begin position="55"/>
        <end position="66"/>
    </location>
</feature>
<feature type="compositionally biased region" description="Acidic residues" evidence="8">
    <location>
        <begin position="711"/>
        <end position="725"/>
    </location>
</feature>
<feature type="compositionally biased region" description="Basic residues" evidence="8">
    <location>
        <begin position="9"/>
        <end position="18"/>
    </location>
</feature>
<dbReference type="InterPro" id="IPR048333">
    <property type="entry name" value="HA2_WH"/>
</dbReference>
<comment type="catalytic activity">
    <reaction evidence="7">
        <text>ATP + H2O = ADP + phosphate + H(+)</text>
        <dbReference type="Rhea" id="RHEA:13065"/>
        <dbReference type="ChEBI" id="CHEBI:15377"/>
        <dbReference type="ChEBI" id="CHEBI:15378"/>
        <dbReference type="ChEBI" id="CHEBI:30616"/>
        <dbReference type="ChEBI" id="CHEBI:43474"/>
        <dbReference type="ChEBI" id="CHEBI:456216"/>
        <dbReference type="EC" id="3.6.4.13"/>
    </reaction>
</comment>
<keyword evidence="4" id="KW-0378">Hydrolase</keyword>
<feature type="region of interest" description="Disordered" evidence="8">
    <location>
        <begin position="242"/>
        <end position="332"/>
    </location>
</feature>
<dbReference type="PROSITE" id="PS51192">
    <property type="entry name" value="HELICASE_ATP_BIND_1"/>
    <property type="match status" value="1"/>
</dbReference>
<dbReference type="GO" id="GO:1990904">
    <property type="term" value="C:ribonucleoprotein complex"/>
    <property type="evidence" value="ECO:0007669"/>
    <property type="project" value="UniProtKB-ARBA"/>
</dbReference>
<dbReference type="CDD" id="cd18791">
    <property type="entry name" value="SF2_C_RHA"/>
    <property type="match status" value="1"/>
</dbReference>
<dbReference type="Pfam" id="PF00270">
    <property type="entry name" value="DEAD"/>
    <property type="match status" value="1"/>
</dbReference>
<dbReference type="InterPro" id="IPR003593">
    <property type="entry name" value="AAA+_ATPase"/>
</dbReference>
<feature type="compositionally biased region" description="Basic and acidic residues" evidence="8">
    <location>
        <begin position="19"/>
        <end position="29"/>
    </location>
</feature>
<name>A0A292PTU3_9PEZI</name>
<protein>
    <recommendedName>
        <fullName evidence="2">RNA helicase</fullName>
        <ecNumber evidence="2">3.6.4.13</ecNumber>
    </recommendedName>
</protein>
<keyword evidence="5" id="KW-0347">Helicase</keyword>
<dbReference type="FunFam" id="3.40.50.300:FF:000637">
    <property type="entry name" value="ATP-dependent RNA helicase DHX37/DHR1"/>
    <property type="match status" value="1"/>
</dbReference>
<dbReference type="GO" id="GO:0003723">
    <property type="term" value="F:RNA binding"/>
    <property type="evidence" value="ECO:0007669"/>
    <property type="project" value="TreeGrafter"/>
</dbReference>
<dbReference type="Pfam" id="PF04408">
    <property type="entry name" value="WHD_HA2"/>
    <property type="match status" value="1"/>
</dbReference>
<dbReference type="GO" id="GO:0000462">
    <property type="term" value="P:maturation of SSU-rRNA from tricistronic rRNA transcript (SSU-rRNA, 5.8S rRNA, LSU-rRNA)"/>
    <property type="evidence" value="ECO:0007669"/>
    <property type="project" value="TreeGrafter"/>
</dbReference>
<dbReference type="GO" id="GO:0003724">
    <property type="term" value="F:RNA helicase activity"/>
    <property type="evidence" value="ECO:0007669"/>
    <property type="project" value="UniProtKB-EC"/>
</dbReference>
<evidence type="ECO:0000256" key="4">
    <source>
        <dbReference type="ARBA" id="ARBA00022801"/>
    </source>
</evidence>
<evidence type="ECO:0000256" key="1">
    <source>
        <dbReference type="ARBA" id="ARBA00008792"/>
    </source>
</evidence>
<dbReference type="Proteomes" id="UP001412239">
    <property type="component" value="Unassembled WGS sequence"/>
</dbReference>
<dbReference type="InterPro" id="IPR011545">
    <property type="entry name" value="DEAD/DEAH_box_helicase_dom"/>
</dbReference>
<evidence type="ECO:0000256" key="8">
    <source>
        <dbReference type="SAM" id="MobiDB-lite"/>
    </source>
</evidence>
<dbReference type="Gene3D" id="1.20.120.1080">
    <property type="match status" value="1"/>
</dbReference>
<feature type="compositionally biased region" description="Acidic residues" evidence="8">
    <location>
        <begin position="262"/>
        <end position="279"/>
    </location>
</feature>
<evidence type="ECO:0000256" key="5">
    <source>
        <dbReference type="ARBA" id="ARBA00022806"/>
    </source>
</evidence>
<dbReference type="InterPro" id="IPR007502">
    <property type="entry name" value="Helicase-assoc_dom"/>
</dbReference>
<evidence type="ECO:0000313" key="12">
    <source>
        <dbReference type="Proteomes" id="UP001412239"/>
    </source>
</evidence>
<evidence type="ECO:0000256" key="2">
    <source>
        <dbReference type="ARBA" id="ARBA00012552"/>
    </source>
</evidence>
<dbReference type="Pfam" id="PF00271">
    <property type="entry name" value="Helicase_C"/>
    <property type="match status" value="1"/>
</dbReference>
<dbReference type="InterPro" id="IPR001650">
    <property type="entry name" value="Helicase_C-like"/>
</dbReference>
<dbReference type="CDD" id="cd17982">
    <property type="entry name" value="DEXHc_DHX37"/>
    <property type="match status" value="1"/>
</dbReference>
<dbReference type="EMBL" id="LN891036">
    <property type="protein sequence ID" value="CUS10956.1"/>
    <property type="molecule type" value="Genomic_DNA"/>
</dbReference>
<dbReference type="GO" id="GO:0005730">
    <property type="term" value="C:nucleolus"/>
    <property type="evidence" value="ECO:0007669"/>
    <property type="project" value="TreeGrafter"/>
</dbReference>
<dbReference type="SUPFAM" id="SSF52540">
    <property type="entry name" value="P-loop containing nucleoside triphosphate hydrolases"/>
    <property type="match status" value="1"/>
</dbReference>
<dbReference type="InterPro" id="IPR027417">
    <property type="entry name" value="P-loop_NTPase"/>
</dbReference>
<proteinExistence type="inferred from homology"/>
<dbReference type="SMART" id="SM00847">
    <property type="entry name" value="HA2"/>
    <property type="match status" value="1"/>
</dbReference>
<dbReference type="PROSITE" id="PS51194">
    <property type="entry name" value="HELICASE_CTER"/>
    <property type="match status" value="1"/>
</dbReference>
<keyword evidence="3" id="KW-0547">Nucleotide-binding</keyword>
<feature type="region of interest" description="Disordered" evidence="8">
    <location>
        <begin position="671"/>
        <end position="725"/>
    </location>
</feature>
<feature type="domain" description="Helicase C-terminal" evidence="10">
    <location>
        <begin position="688"/>
        <end position="867"/>
    </location>
</feature>
<dbReference type="Pfam" id="PF21010">
    <property type="entry name" value="HA2_C"/>
    <property type="match status" value="1"/>
</dbReference>
<dbReference type="InterPro" id="IPR002464">
    <property type="entry name" value="DNA/RNA_helicase_DEAH_CS"/>
</dbReference>
<evidence type="ECO:0000259" key="9">
    <source>
        <dbReference type="PROSITE" id="PS51192"/>
    </source>
</evidence>
<dbReference type="GO" id="GO:0005524">
    <property type="term" value="F:ATP binding"/>
    <property type="evidence" value="ECO:0007669"/>
    <property type="project" value="UniProtKB-KW"/>
</dbReference>
<organism evidence="11 12">
    <name type="scientific">Tuber aestivum</name>
    <name type="common">summer truffle</name>
    <dbReference type="NCBI Taxonomy" id="59557"/>
    <lineage>
        <taxon>Eukaryota</taxon>
        <taxon>Fungi</taxon>
        <taxon>Dikarya</taxon>
        <taxon>Ascomycota</taxon>
        <taxon>Pezizomycotina</taxon>
        <taxon>Pezizomycetes</taxon>
        <taxon>Pezizales</taxon>
        <taxon>Tuberaceae</taxon>
        <taxon>Tuber</taxon>
    </lineage>
</organism>
<dbReference type="PANTHER" id="PTHR18934">
    <property type="entry name" value="ATP-DEPENDENT RNA HELICASE"/>
    <property type="match status" value="1"/>
</dbReference>
<dbReference type="PANTHER" id="PTHR18934:SF99">
    <property type="entry name" value="ATP-DEPENDENT RNA HELICASE DHX37-RELATED"/>
    <property type="match status" value="1"/>
</dbReference>
<evidence type="ECO:0000256" key="3">
    <source>
        <dbReference type="ARBA" id="ARBA00022741"/>
    </source>
</evidence>
<keyword evidence="6" id="KW-0067">ATP-binding</keyword>
<sequence>MPSKYKPTRDRKQRRAPKLHRDGGDDTREAAPPPPPTATPSDPNAEIIIPPTKAQKAEKRKADLLAEARAGTPGMSGKKLKRFNKYIENKLRKEEKAEIIAKLAAGASSMDIGLLRSTRELGRGRETKKERVRRAFREVKAGIAGEESRGVVLEERVVRDPAELEVVIPPAVDLEEAVKAGAEAKVQERAAERLPVVPVIAIGSGLKRPLETDENGFPIIKRVKKSAQTRQERLMEAIKVMEGEISGSGSEDEDSSSGGSVESEDEEEEWGGIADDIDVAPDARAIGGDPVEGGGPDESGERDKGEASDGEDDDSEEDSEEEEGGDCEDNGLVSHLRRGQSEKANAFKAWALAQRKQIFNDGEPEHSVPNLLELKPKVVAVTKTAPAPIPPPSQDVKKASFVTVGRPIEIQSARLALPVVAEEQRIMEAINANDCVVICGETGSGKTTQVPQFLYEAGYGSPNTSMPGLIGVTQPRRVAAVSMASRVGEELGDGGKKKVSYQIRFEGTAGPNTAIKFMTDGVLLRELSEDFLLRKYSAVIIDEAHERSINTDILIGVMSRVLKLRRELAEKDETKPLKLIIMSATLRASDFTENQQLFPAAPPLLKVEARQHPVSIHFSRRTASEYPDEIYKKVCKIHRRLPPGGILVFLTGQNEITHLLKRLRKAFPFKGERKGPGSAPVPPSAQISASEAVVETEDMELGDFSRPDSYGSEEEASNIGDDDDLGEEMSAEDVESPLHVLPLYSLLPTKEQLKVFGEVPEGSRMCVLATNVAETSLTIPGIRYVVDCGRSKERNYDKTTGVQSFDIGWVSKASAAQRAGRSGRTGPGHCYRLYSSAVYERDFPEFSEPEILRMPIEGLVLQMKSMNIDTIANFPFPTAPDRPSLQKSERLLEYLGALDPKGALTELGRVMNFFPLSPRFSKILIIGQQHECLPYIIAIVAALSVGDIFIPEHQLGMHGEAGDEDAPRNSETAFEDAQQTKRRKEYYRAHRTFSTLDLTSDVLKLLSVVCAYEYEKDSTSFCERNFLRLRAMQETHKLRQQISKIVKTNCPGVLNSFNPKLPPPSTVQVNALKQIIAAGFIDQVAIRADLLPNSPYKLSYNSAKRVTEVPYMTLFASSTFQQSTDEGAPLDPAVYVHPSSVLASQSSYPEYLVYSELKKSASPTGKVRMKPLTPVTGVHLASLAKGTPLITYSKPLEHVPPKVLEDSMGKRRECWVIPRIGGAIGRSEVGWGLPARKVVQRKEEGKWVVE</sequence>
<dbReference type="InterPro" id="IPR011709">
    <property type="entry name" value="DEAD-box_helicase_OB_fold"/>
</dbReference>